<reference evidence="1 2" key="1">
    <citation type="journal article" date="2015" name="Genome Announc.">
        <title>Genomes of Geoalkalibacter ferrihydriticus Z-0531T and Geoalkalibacter subterraneus Red1T, Two Haloalkaliphilic Metal-Reducing Deltaproteobacteria.</title>
        <authorList>
            <person name="Badalamenti J.P."/>
            <person name="Krajmalnik-Brown R."/>
            <person name="Torres C.I."/>
            <person name="Bond D.R."/>
        </authorList>
    </citation>
    <scope>NUCLEOTIDE SEQUENCE [LARGE SCALE GENOMIC DNA]</scope>
    <source>
        <strain evidence="1 2">Red1</strain>
        <plasmid evidence="2">Plasmid pGSUB1</plasmid>
    </source>
</reference>
<dbReference type="SUPFAM" id="SSF57938">
    <property type="entry name" value="DnaJ/Hsp40 cysteine-rich domain"/>
    <property type="match status" value="1"/>
</dbReference>
<organism evidence="1 2">
    <name type="scientific">Geoalkalibacter subterraneus</name>
    <dbReference type="NCBI Taxonomy" id="483547"/>
    <lineage>
        <taxon>Bacteria</taxon>
        <taxon>Pseudomonadati</taxon>
        <taxon>Thermodesulfobacteriota</taxon>
        <taxon>Desulfuromonadia</taxon>
        <taxon>Desulfuromonadales</taxon>
        <taxon>Geoalkalibacteraceae</taxon>
        <taxon>Geoalkalibacter</taxon>
    </lineage>
</organism>
<dbReference type="Gene3D" id="2.10.230.10">
    <property type="entry name" value="Heat shock protein DnaJ, cysteine-rich domain"/>
    <property type="match status" value="1"/>
</dbReference>
<dbReference type="RefSeq" id="WP_040202790.1">
    <property type="nucleotide sequence ID" value="NZ_CP010312.1"/>
</dbReference>
<dbReference type="OrthoDB" id="1551224at2"/>
<name>A0A0B5FL88_9BACT</name>
<dbReference type="InterPro" id="IPR036410">
    <property type="entry name" value="HSP_DnaJ_Cys-rich_dom_sf"/>
</dbReference>
<keyword evidence="2" id="KW-1185">Reference proteome</keyword>
<dbReference type="EMBL" id="CP010312">
    <property type="protein sequence ID" value="AJF08163.1"/>
    <property type="molecule type" value="Genomic_DNA"/>
</dbReference>
<keyword evidence="1" id="KW-0614">Plasmid</keyword>
<protein>
    <recommendedName>
        <fullName evidence="3">CR-type domain-containing protein</fullName>
    </recommendedName>
</protein>
<geneLocation type="plasmid" evidence="1 2">
    <name>pGSUB1</name>
</geneLocation>
<evidence type="ECO:0008006" key="3">
    <source>
        <dbReference type="Google" id="ProtNLM"/>
    </source>
</evidence>
<gene>
    <name evidence="1" type="ORF">GSUB_16815</name>
</gene>
<sequence>MNIEKVCDQSQPQFRLFRHKEMVGATDGRIILVTNKSENSDYEQASEPIKEFLEKFAEPSEVNHGLPMPRFTQEKDPCLECLGTGKTLVCPECEGSGNLTFSTSHNEYEVDCDTCNGAGRIQMKSAEFEKAEVCEACGGKGSTFPETPVLLAKNEAGNRLCLNSAILHRMKENLENILFYPSQNMQEENFSYSPVEFTFNGGWGVIMPVMPPQEV</sequence>
<proteinExistence type="predicted"/>
<dbReference type="KEGG" id="gsb:GSUB_16815"/>
<evidence type="ECO:0000313" key="2">
    <source>
        <dbReference type="Proteomes" id="UP000035036"/>
    </source>
</evidence>
<accession>A0A0B5FL88</accession>
<dbReference type="HOGENOM" id="CLU_1281673_0_0_7"/>
<dbReference type="Proteomes" id="UP000035036">
    <property type="component" value="Plasmid pGSUB1"/>
</dbReference>
<dbReference type="AlphaFoldDB" id="A0A0B5FL88"/>
<evidence type="ECO:0000313" key="1">
    <source>
        <dbReference type="EMBL" id="AJF08163.1"/>
    </source>
</evidence>